<dbReference type="KEGG" id="mpro:BJP34_18200"/>
<dbReference type="STRING" id="1458985.BJP34_18200"/>
<dbReference type="Proteomes" id="UP000177870">
    <property type="component" value="Chromosome"/>
</dbReference>
<reference evidence="2" key="1">
    <citation type="submission" date="2016-10" db="EMBL/GenBank/DDBJ databases">
        <title>Comparative genomics uncovers the prolific and rare metabolic potential of the cyanobacterial genus Moorea.</title>
        <authorList>
            <person name="Leao T."/>
            <person name="Castelao G."/>
            <person name="Korobeynikov A."/>
            <person name="Monroe E.A."/>
            <person name="Podell S."/>
            <person name="Glukhov E."/>
            <person name="Allen E."/>
            <person name="Gerwick W.H."/>
            <person name="Gerwick L."/>
        </authorList>
    </citation>
    <scope>NUCLEOTIDE SEQUENCE [LARGE SCALE GENOMIC DNA]</scope>
    <source>
        <strain evidence="2">PAL-8-15-08-1</strain>
    </source>
</reference>
<accession>A0A1D8TU23</accession>
<evidence type="ECO:0000313" key="2">
    <source>
        <dbReference type="Proteomes" id="UP000177870"/>
    </source>
</evidence>
<evidence type="ECO:0000313" key="1">
    <source>
        <dbReference type="EMBL" id="AOX01117.1"/>
    </source>
</evidence>
<dbReference type="RefSeq" id="WP_070393567.1">
    <property type="nucleotide sequence ID" value="NZ_CP017599.1"/>
</dbReference>
<sequence length="91" mass="10744">MPQIVWSNYLQYRAELRGFDLGKIEEILRFSGERYYDTVTGRQIAVGKHDNQLVIIPYERSGDLITPVTIHSTTRQQLRFRLRTGRFTINE</sequence>
<name>A0A1D8TU23_9CYAN</name>
<dbReference type="OrthoDB" id="5569997at2"/>
<protein>
    <recommendedName>
        <fullName evidence="3">DUF4258 domain-containing protein</fullName>
    </recommendedName>
</protein>
<evidence type="ECO:0008006" key="3">
    <source>
        <dbReference type="Google" id="ProtNLM"/>
    </source>
</evidence>
<dbReference type="AlphaFoldDB" id="A0A1D8TU23"/>
<organism evidence="1 2">
    <name type="scientific">Moorena producens PAL-8-15-08-1</name>
    <dbReference type="NCBI Taxonomy" id="1458985"/>
    <lineage>
        <taxon>Bacteria</taxon>
        <taxon>Bacillati</taxon>
        <taxon>Cyanobacteriota</taxon>
        <taxon>Cyanophyceae</taxon>
        <taxon>Coleofasciculales</taxon>
        <taxon>Coleofasciculaceae</taxon>
        <taxon>Moorena</taxon>
    </lineage>
</organism>
<dbReference type="EMBL" id="CP017599">
    <property type="protein sequence ID" value="AOX01117.1"/>
    <property type="molecule type" value="Genomic_DNA"/>
</dbReference>
<proteinExistence type="predicted"/>
<gene>
    <name evidence="1" type="ORF">BJP34_18200</name>
</gene>